<evidence type="ECO:0000259" key="2">
    <source>
        <dbReference type="PROSITE" id="PS51782"/>
    </source>
</evidence>
<dbReference type="eggNOG" id="COG1652">
    <property type="taxonomic scope" value="Bacteria"/>
</dbReference>
<dbReference type="InterPro" id="IPR036779">
    <property type="entry name" value="LysM_dom_sf"/>
</dbReference>
<name>I3YDK8_THIV6</name>
<gene>
    <name evidence="3" type="ordered locus">Thivi_3199</name>
</gene>
<dbReference type="SUPFAM" id="SSF54106">
    <property type="entry name" value="LysM domain"/>
    <property type="match status" value="1"/>
</dbReference>
<dbReference type="CDD" id="cd00118">
    <property type="entry name" value="LysM"/>
    <property type="match status" value="1"/>
</dbReference>
<keyword evidence="4" id="KW-1185">Reference proteome</keyword>
<dbReference type="InterPro" id="IPR018392">
    <property type="entry name" value="LysM"/>
</dbReference>
<sequence>MISRFAITALLAGILLLLSTVALAVELAPDAPQTYVVRSGDTLWDIAGRFLRDPWRWSEVWQANEGLDDPDLIYPGDVLQLTMVDGQPRIGVARGGSSASGSRDGMRVVRLSPQVRASSLKEAVPTIRIASIAPFLTQPYVADSDQIERASYVVGFPDEHLVAGLHDSIYVRRIRSNQQTNFQILRPGDALRDPDTNEILGYEALFVANAALERVGDPAKLQVVRSEREVSIGDRVIPASVEKPLENFYPRPAPAGTRGRILSVLNGVSQIGQFDVVVLNRGTRDRIEPGHVFEAFVGGTKQRDQVRGGSIVSNWRSESPLSTEFWYGRDFENKGWRRDEPSPNAPLPLHADFRRKNAQFVAPFERAGVLMVFRTFERVSFALVLNAQRAFTVGDQVAPPPS</sequence>
<dbReference type="PANTHER" id="PTHR34700">
    <property type="entry name" value="POTASSIUM BINDING PROTEIN KBP"/>
    <property type="match status" value="1"/>
</dbReference>
<feature type="signal peptide" evidence="1">
    <location>
        <begin position="1"/>
        <end position="24"/>
    </location>
</feature>
<accession>I3YDK8</accession>
<evidence type="ECO:0000313" key="4">
    <source>
        <dbReference type="Proteomes" id="UP000006062"/>
    </source>
</evidence>
<proteinExistence type="predicted"/>
<organism evidence="3 4">
    <name type="scientific">Thiocystis violascens (strain ATCC 17096 / DSM 198 / 6111)</name>
    <name type="common">Chromatium violascens</name>
    <dbReference type="NCBI Taxonomy" id="765911"/>
    <lineage>
        <taxon>Bacteria</taxon>
        <taxon>Pseudomonadati</taxon>
        <taxon>Pseudomonadota</taxon>
        <taxon>Gammaproteobacteria</taxon>
        <taxon>Chromatiales</taxon>
        <taxon>Chromatiaceae</taxon>
        <taxon>Thiocystis</taxon>
    </lineage>
</organism>
<dbReference type="Gene3D" id="3.10.350.10">
    <property type="entry name" value="LysM domain"/>
    <property type="match status" value="1"/>
</dbReference>
<keyword evidence="1" id="KW-0732">Signal</keyword>
<dbReference type="SMART" id="SM00257">
    <property type="entry name" value="LysM"/>
    <property type="match status" value="1"/>
</dbReference>
<dbReference type="STRING" id="765911.Thivi_3199"/>
<feature type="domain" description="LysM" evidence="2">
    <location>
        <begin position="33"/>
        <end position="81"/>
    </location>
</feature>
<evidence type="ECO:0000256" key="1">
    <source>
        <dbReference type="SAM" id="SignalP"/>
    </source>
</evidence>
<dbReference type="PROSITE" id="PS51782">
    <property type="entry name" value="LYSM"/>
    <property type="match status" value="1"/>
</dbReference>
<dbReference type="AlphaFoldDB" id="I3YDK8"/>
<feature type="chain" id="PRO_5003682470" evidence="1">
    <location>
        <begin position="25"/>
        <end position="402"/>
    </location>
</feature>
<evidence type="ECO:0000313" key="3">
    <source>
        <dbReference type="EMBL" id="AFL75076.1"/>
    </source>
</evidence>
<dbReference type="InterPro" id="IPR052196">
    <property type="entry name" value="Bact_Kbp"/>
</dbReference>
<dbReference type="PANTHER" id="PTHR34700:SF4">
    <property type="entry name" value="PHAGE-LIKE ELEMENT PBSX PROTEIN XKDP"/>
    <property type="match status" value="1"/>
</dbReference>
<reference evidence="3 4" key="1">
    <citation type="submission" date="2012-06" db="EMBL/GenBank/DDBJ databases">
        <title>Complete sequence of Thiocystis violascens DSM 198.</title>
        <authorList>
            <consortium name="US DOE Joint Genome Institute"/>
            <person name="Lucas S."/>
            <person name="Han J."/>
            <person name="Lapidus A."/>
            <person name="Cheng J.-F."/>
            <person name="Goodwin L."/>
            <person name="Pitluck S."/>
            <person name="Peters L."/>
            <person name="Ovchinnikova G."/>
            <person name="Teshima H."/>
            <person name="Detter J.C."/>
            <person name="Han C."/>
            <person name="Tapia R."/>
            <person name="Land M."/>
            <person name="Hauser L."/>
            <person name="Kyrpides N."/>
            <person name="Ivanova N."/>
            <person name="Pagani I."/>
            <person name="Vogl K."/>
            <person name="Liu Z."/>
            <person name="Frigaard N.-U."/>
            <person name="Bryant D."/>
            <person name="Woyke T."/>
        </authorList>
    </citation>
    <scope>NUCLEOTIDE SEQUENCE [LARGE SCALE GENOMIC DNA]</scope>
    <source>
        <strain evidence="4">ATCC 17096 / DSM 198 / 6111</strain>
    </source>
</reference>
<dbReference type="Proteomes" id="UP000006062">
    <property type="component" value="Chromosome"/>
</dbReference>
<protein>
    <submittedName>
        <fullName evidence="3">LysM domain-containing protein</fullName>
    </submittedName>
</protein>
<dbReference type="KEGG" id="tvi:Thivi_3199"/>
<dbReference type="RefSeq" id="WP_014779489.1">
    <property type="nucleotide sequence ID" value="NC_018012.1"/>
</dbReference>
<dbReference type="EMBL" id="CP003154">
    <property type="protein sequence ID" value="AFL75076.1"/>
    <property type="molecule type" value="Genomic_DNA"/>
</dbReference>
<dbReference type="HOGENOM" id="CLU_050533_0_0_6"/>
<dbReference type="Pfam" id="PF01476">
    <property type="entry name" value="LysM"/>
    <property type="match status" value="1"/>
</dbReference>
<dbReference type="OrthoDB" id="9765158at2"/>